<reference evidence="2" key="1">
    <citation type="journal article" date="2015" name="Nature">
        <title>Complex archaea that bridge the gap between prokaryotes and eukaryotes.</title>
        <authorList>
            <person name="Spang A."/>
            <person name="Saw J.H."/>
            <person name="Jorgensen S.L."/>
            <person name="Zaremba-Niedzwiedzka K."/>
            <person name="Martijn J."/>
            <person name="Lind A.E."/>
            <person name="van Eijk R."/>
            <person name="Schleper C."/>
            <person name="Guy L."/>
            <person name="Ettema T.J."/>
        </authorList>
    </citation>
    <scope>NUCLEOTIDE SEQUENCE</scope>
</reference>
<comment type="caution">
    <text evidence="2">The sequence shown here is derived from an EMBL/GenBank/DDBJ whole genome shotgun (WGS) entry which is preliminary data.</text>
</comment>
<evidence type="ECO:0008006" key="3">
    <source>
        <dbReference type="Google" id="ProtNLM"/>
    </source>
</evidence>
<dbReference type="Gene3D" id="3.30.420.240">
    <property type="match status" value="1"/>
</dbReference>
<name>A0A0F9SIM9_9ZZZZ</name>
<dbReference type="InterPro" id="IPR027417">
    <property type="entry name" value="P-loop_NTPase"/>
</dbReference>
<sequence>MTQATLTQAEAERELILDAAGYQHDPAGYVKAFFPWGTGELEGEAGARDWQEGILNKIGSHLKDPQTRHQPCLIAVASGKGIGKSALVGMLIEWAMSTAEGCKVVLTANTDPQLKTKTWPEVCKWFRLAINSHWFSVEAESITFNVPEHKRLWRCDRITWNEKNPEAFAGLHNKRKRILVIFDEASAIADPIWEVTEGALTDEDTEIIWLAFGNPTRTAGRFRECFGKYKHRWQTDQIDSRRVEGTNKKELNQQVLDYGEDSDHVRIWVKGEFPRVGSTQYIPSDAVERARKEEARGYEHLAKILAVDVARFGDDQTVIGWRQGRKLVILKKLRGLDTVEVAMRVIAFMEELSPDATVVDGDGLGAGVVDQIRFRGFGRRLFEFKGAQKANNATKYFNRRAEVWGLMRDWLMGGADIPDDPELAADLTGPEYTYSRKNQILLEKKADMKKRGLSSPDCGDMAAMTFAPKVAPPGPKPKRVFVHPDQSAQNWMT</sequence>
<evidence type="ECO:0000313" key="2">
    <source>
        <dbReference type="EMBL" id="KKN66909.1"/>
    </source>
</evidence>
<feature type="region of interest" description="Disordered" evidence="1">
    <location>
        <begin position="466"/>
        <end position="493"/>
    </location>
</feature>
<protein>
    <recommendedName>
        <fullName evidence="3">Terminase</fullName>
    </recommendedName>
</protein>
<proteinExistence type="predicted"/>
<dbReference type="AlphaFoldDB" id="A0A0F9SIM9"/>
<gene>
    <name evidence="2" type="ORF">LCGC14_0466840</name>
</gene>
<evidence type="ECO:0000256" key="1">
    <source>
        <dbReference type="SAM" id="MobiDB-lite"/>
    </source>
</evidence>
<organism evidence="2">
    <name type="scientific">marine sediment metagenome</name>
    <dbReference type="NCBI Taxonomy" id="412755"/>
    <lineage>
        <taxon>unclassified sequences</taxon>
        <taxon>metagenomes</taxon>
        <taxon>ecological metagenomes</taxon>
    </lineage>
</organism>
<dbReference type="Gene3D" id="3.40.50.300">
    <property type="entry name" value="P-loop containing nucleotide triphosphate hydrolases"/>
    <property type="match status" value="1"/>
</dbReference>
<accession>A0A0F9SIM9</accession>
<dbReference type="EMBL" id="LAZR01000487">
    <property type="protein sequence ID" value="KKN66909.1"/>
    <property type="molecule type" value="Genomic_DNA"/>
</dbReference>